<gene>
    <name evidence="2" type="ORF">CCOS864_04236</name>
</gene>
<evidence type="ECO:0000313" key="3">
    <source>
        <dbReference type="Proteomes" id="UP000255177"/>
    </source>
</evidence>
<feature type="region of interest" description="Disordered" evidence="1">
    <location>
        <begin position="77"/>
        <end position="119"/>
    </location>
</feature>
<evidence type="ECO:0000313" key="2">
    <source>
        <dbReference type="EMBL" id="SUQ64770.1"/>
    </source>
</evidence>
<keyword evidence="3" id="KW-1185">Reference proteome</keyword>
<feature type="compositionally biased region" description="Low complexity" evidence="1">
    <location>
        <begin position="77"/>
        <end position="87"/>
    </location>
</feature>
<dbReference type="Proteomes" id="UP000255177">
    <property type="component" value="Unassembled WGS sequence"/>
</dbReference>
<protein>
    <submittedName>
        <fullName evidence="2">Uncharacterized protein</fullName>
    </submittedName>
</protein>
<evidence type="ECO:0000256" key="1">
    <source>
        <dbReference type="SAM" id="MobiDB-lite"/>
    </source>
</evidence>
<dbReference type="AlphaFoldDB" id="A0A380T595"/>
<proteinExistence type="predicted"/>
<dbReference type="EMBL" id="UIDD01000010">
    <property type="protein sequence ID" value="SUQ64770.1"/>
    <property type="molecule type" value="Genomic_DNA"/>
</dbReference>
<name>A0A380T595_9PSED</name>
<accession>A0A380T595</accession>
<reference evidence="3" key="1">
    <citation type="submission" date="2018-07" db="EMBL/GenBank/DDBJ databases">
        <authorList>
            <person name="Blom J."/>
        </authorList>
    </citation>
    <scope>NUCLEOTIDE SEQUENCE [LARGE SCALE GENOMIC DNA]</scope>
    <source>
        <strain evidence="3">CCOS 864</strain>
    </source>
</reference>
<sequence length="119" mass="12941">MSVDILKLKTLAEATKRDQYDCLALNNYGMAVPPAVVLELISEIERHRQVEAEGGKPDLNTPLLDLTHSQVLAEAAASVARSANGARTPSGNPTWPTWPQRNFSSDNDCTPLDKAENVL</sequence>
<feature type="compositionally biased region" description="Polar residues" evidence="1">
    <location>
        <begin position="89"/>
        <end position="108"/>
    </location>
</feature>
<organism evidence="2 3">
    <name type="scientific">Pseudomonas wadenswilerensis</name>
    <dbReference type="NCBI Taxonomy" id="1785161"/>
    <lineage>
        <taxon>Bacteria</taxon>
        <taxon>Pseudomonadati</taxon>
        <taxon>Pseudomonadota</taxon>
        <taxon>Gammaproteobacteria</taxon>
        <taxon>Pseudomonadales</taxon>
        <taxon>Pseudomonadaceae</taxon>
        <taxon>Pseudomonas</taxon>
    </lineage>
</organism>
<dbReference type="RefSeq" id="WP_115088276.1">
    <property type="nucleotide sequence ID" value="NZ_CBCSFG010000005.1"/>
</dbReference>